<comment type="caution">
    <text evidence="10">The sequence shown here is derived from an EMBL/GenBank/DDBJ whole genome shotgun (WGS) entry which is preliminary data.</text>
</comment>
<feature type="transmembrane region" description="Helical" evidence="8">
    <location>
        <begin position="194"/>
        <end position="214"/>
    </location>
</feature>
<feature type="transmembrane region" description="Helical" evidence="8">
    <location>
        <begin position="221"/>
        <end position="240"/>
    </location>
</feature>
<gene>
    <name evidence="10" type="ORF">ACFQ34_10085</name>
</gene>
<organism evidence="10 11">
    <name type="scientific">Pseudonocardia benzenivorans</name>
    <dbReference type="NCBI Taxonomy" id="228005"/>
    <lineage>
        <taxon>Bacteria</taxon>
        <taxon>Bacillati</taxon>
        <taxon>Actinomycetota</taxon>
        <taxon>Actinomycetes</taxon>
        <taxon>Pseudonocardiales</taxon>
        <taxon>Pseudonocardiaceae</taxon>
        <taxon>Pseudonocardia</taxon>
    </lineage>
</organism>
<dbReference type="GO" id="GO:0016746">
    <property type="term" value="F:acyltransferase activity"/>
    <property type="evidence" value="ECO:0007669"/>
    <property type="project" value="UniProtKB-KW"/>
</dbReference>
<name>A0ABW3VFL2_9PSEU</name>
<keyword evidence="3" id="KW-1003">Cell membrane</keyword>
<comment type="subcellular location">
    <subcellularLocation>
        <location evidence="1">Cell membrane</location>
        <topology evidence="1">Multi-pass membrane protein</topology>
    </subcellularLocation>
</comment>
<feature type="transmembrane region" description="Helical" evidence="8">
    <location>
        <begin position="157"/>
        <end position="174"/>
    </location>
</feature>
<proteinExistence type="inferred from homology"/>
<evidence type="ECO:0000259" key="9">
    <source>
        <dbReference type="Pfam" id="PF01757"/>
    </source>
</evidence>
<evidence type="ECO:0000256" key="8">
    <source>
        <dbReference type="SAM" id="Phobius"/>
    </source>
</evidence>
<dbReference type="PANTHER" id="PTHR40074">
    <property type="entry name" value="O-ACETYLTRANSFERASE WECH"/>
    <property type="match status" value="1"/>
</dbReference>
<keyword evidence="11" id="KW-1185">Reference proteome</keyword>
<feature type="region of interest" description="Disordered" evidence="7">
    <location>
        <begin position="364"/>
        <end position="404"/>
    </location>
</feature>
<reference evidence="11" key="1">
    <citation type="journal article" date="2019" name="Int. J. Syst. Evol. Microbiol.">
        <title>The Global Catalogue of Microorganisms (GCM) 10K type strain sequencing project: providing services to taxonomists for standard genome sequencing and annotation.</title>
        <authorList>
            <consortium name="The Broad Institute Genomics Platform"/>
            <consortium name="The Broad Institute Genome Sequencing Center for Infectious Disease"/>
            <person name="Wu L."/>
            <person name="Ma J."/>
        </authorList>
    </citation>
    <scope>NUCLEOTIDE SEQUENCE [LARGE SCALE GENOMIC DNA]</scope>
    <source>
        <strain evidence="11">CCUG 49018</strain>
    </source>
</reference>
<keyword evidence="10" id="KW-0012">Acyltransferase</keyword>
<dbReference type="Proteomes" id="UP001597182">
    <property type="component" value="Unassembled WGS sequence"/>
</dbReference>
<feature type="transmembrane region" description="Helical" evidence="8">
    <location>
        <begin position="331"/>
        <end position="348"/>
    </location>
</feature>
<dbReference type="PANTHER" id="PTHR40074:SF2">
    <property type="entry name" value="O-ACETYLTRANSFERASE WECH"/>
    <property type="match status" value="1"/>
</dbReference>
<dbReference type="Pfam" id="PF01757">
    <property type="entry name" value="Acyl_transf_3"/>
    <property type="match status" value="1"/>
</dbReference>
<evidence type="ECO:0000313" key="11">
    <source>
        <dbReference type="Proteomes" id="UP001597182"/>
    </source>
</evidence>
<feature type="transmembrane region" description="Helical" evidence="8">
    <location>
        <begin position="43"/>
        <end position="64"/>
    </location>
</feature>
<dbReference type="EMBL" id="JBHTMB010000071">
    <property type="protein sequence ID" value="MFD1233631.1"/>
    <property type="molecule type" value="Genomic_DNA"/>
</dbReference>
<keyword evidence="10" id="KW-0808">Transferase</keyword>
<evidence type="ECO:0000256" key="1">
    <source>
        <dbReference type="ARBA" id="ARBA00004651"/>
    </source>
</evidence>
<keyword evidence="4 8" id="KW-0812">Transmembrane</keyword>
<dbReference type="InterPro" id="IPR002656">
    <property type="entry name" value="Acyl_transf_3_dom"/>
</dbReference>
<protein>
    <submittedName>
        <fullName evidence="10">Acyltransferase</fullName>
    </submittedName>
</protein>
<feature type="transmembrane region" description="Helical" evidence="8">
    <location>
        <begin position="260"/>
        <end position="280"/>
    </location>
</feature>
<feature type="transmembrane region" description="Helical" evidence="8">
    <location>
        <begin position="125"/>
        <end position="145"/>
    </location>
</feature>
<feature type="domain" description="Acyltransferase 3" evidence="9">
    <location>
        <begin position="14"/>
        <end position="344"/>
    </location>
</feature>
<accession>A0ABW3VFL2</accession>
<sequence length="404" mass="43963">MSAAPARTPHLYPVDLVRVFTFACVIAVHTISTTTPQDSVRAGGLVVLLHFTREAFFALTAFVLMHRYRDDRPRPVHFWRRRFLLVGVPYVVWSVIYTGLGLVTAPAPPLQALAGLGHALVTGTAWYHLYFLLVSLQFYLVFPLFRKLLLATRGHHGLLLLGSAALQVVTDLWLHVPAPGPAETALMPYAMSSLLSYQFFVVFGGVVGMHLPAVDAWIRRHLPVVLAAPVVTCAAVELWYRHSITGGATAQFAADVFQPVIVPWTVSVMAAVWGLGTLWADRRDRWRGSRLVEAASTRSFGVFLVHPAILWVLTTIPDAPAAHLQRPWETVVTYVVTIAAALTFVELVRRTPLRLALTGKPQRAARRAPAAQRAGVAAPGERAALPGDRGPALGTPRAAGGTSA</sequence>
<feature type="transmembrane region" description="Helical" evidence="8">
    <location>
        <begin position="84"/>
        <end position="105"/>
    </location>
</feature>
<dbReference type="RefSeq" id="WP_346090905.1">
    <property type="nucleotide sequence ID" value="NZ_BAABKS010000016.1"/>
</dbReference>
<comment type="similarity">
    <text evidence="2">Belongs to the acyltransferase 3 family.</text>
</comment>
<evidence type="ECO:0000256" key="5">
    <source>
        <dbReference type="ARBA" id="ARBA00022989"/>
    </source>
</evidence>
<evidence type="ECO:0000256" key="6">
    <source>
        <dbReference type="ARBA" id="ARBA00023136"/>
    </source>
</evidence>
<evidence type="ECO:0000256" key="3">
    <source>
        <dbReference type="ARBA" id="ARBA00022475"/>
    </source>
</evidence>
<evidence type="ECO:0000313" key="10">
    <source>
        <dbReference type="EMBL" id="MFD1233631.1"/>
    </source>
</evidence>
<keyword evidence="6 8" id="KW-0472">Membrane</keyword>
<keyword evidence="5 8" id="KW-1133">Transmembrane helix</keyword>
<evidence type="ECO:0000256" key="2">
    <source>
        <dbReference type="ARBA" id="ARBA00007400"/>
    </source>
</evidence>
<feature type="transmembrane region" description="Helical" evidence="8">
    <location>
        <begin position="300"/>
        <end position="319"/>
    </location>
</feature>
<evidence type="ECO:0000256" key="4">
    <source>
        <dbReference type="ARBA" id="ARBA00022692"/>
    </source>
</evidence>
<evidence type="ECO:0000256" key="7">
    <source>
        <dbReference type="SAM" id="MobiDB-lite"/>
    </source>
</evidence>
<feature type="compositionally biased region" description="Low complexity" evidence="7">
    <location>
        <begin position="367"/>
        <end position="380"/>
    </location>
</feature>